<gene>
    <name evidence="2" type="ORF">RDB_LOCUS15237</name>
</gene>
<sequence>MQRDIIPGNRVGLETPPSEPESRLKRPRLTARSPSQDVNVPQTNLRLPSRYNQRKPWGGIFGLERELGDITILRRQDADKPKGDVPSWLADTFGVLQKNHPLREVANGPIAVDSRISSLDDDNPFAYQPPSPSRAVNATPFTAFPDVAQRGKRRTTGNLLQGLSSIPFAPPTFVEPTYEDHYQDVAIPLNDFYDHEPKNSAYWTDTILADHEPEPVSPILRATLQSAAPQRMSSPLFLPSFYPPSPITTTPVPNTISSDDTILSTPTHDILGPEADEIQDALRAKHPFVTSIYTSSPTRSFREFPLDTLLGSRKPSPYTLASTSSNTSIPSAIYRQFRTPGQEVLPESHIQPRPASSDVYKSKLLEYATVMTDHMTSSGDEGSMGQRNIEHARSKTEWRTSSPVTQHVPSPSQPFGKAAPTLQSPFIEGSEPFGHNNGHPATPIPYPKGLDTNNCMKLELAKLSAIRRSGYYAASIHSMFPELCSSNRDRGGDDLGQKVLDDNLDLIEFTYLEGPENEPQIEDSFDKSEEDRRLLSQYESIQMECDVLAAGEPSDEESEATESHVSTSRRGSSVERSAPEADNLASAAATYLPKKNPKIQPFPMKVSRNGPTPDATAPGEDRLRLTRLSPKFIPQPPRHVELIPFSTLLKKQFKDWPDVVELENQITAGMEDRDEIESWSG</sequence>
<proteinExistence type="predicted"/>
<feature type="region of interest" description="Disordered" evidence="1">
    <location>
        <begin position="595"/>
        <end position="620"/>
    </location>
</feature>
<feature type="compositionally biased region" description="Polar residues" evidence="1">
    <location>
        <begin position="32"/>
        <end position="41"/>
    </location>
</feature>
<accession>A0A8H2WAY3</accession>
<comment type="caution">
    <text evidence="2">The sequence shown here is derived from an EMBL/GenBank/DDBJ whole genome shotgun (WGS) entry which is preliminary data.</text>
</comment>
<protein>
    <submittedName>
        <fullName evidence="2">Uncharacterized protein</fullName>
    </submittedName>
</protein>
<dbReference type="EMBL" id="CAJMWS010000078">
    <property type="protein sequence ID" value="CAE6356933.1"/>
    <property type="molecule type" value="Genomic_DNA"/>
</dbReference>
<feature type="region of interest" description="Disordered" evidence="1">
    <location>
        <begin position="549"/>
        <end position="581"/>
    </location>
</feature>
<feature type="region of interest" description="Disordered" evidence="1">
    <location>
        <begin position="376"/>
        <end position="446"/>
    </location>
</feature>
<organism evidence="2 3">
    <name type="scientific">Rhizoctonia solani</name>
    <dbReference type="NCBI Taxonomy" id="456999"/>
    <lineage>
        <taxon>Eukaryota</taxon>
        <taxon>Fungi</taxon>
        <taxon>Dikarya</taxon>
        <taxon>Basidiomycota</taxon>
        <taxon>Agaricomycotina</taxon>
        <taxon>Agaricomycetes</taxon>
        <taxon>Cantharellales</taxon>
        <taxon>Ceratobasidiaceae</taxon>
        <taxon>Rhizoctonia</taxon>
    </lineage>
</organism>
<feature type="compositionally biased region" description="Polar residues" evidence="1">
    <location>
        <begin position="399"/>
        <end position="410"/>
    </location>
</feature>
<name>A0A8H2WAY3_9AGAM</name>
<evidence type="ECO:0000256" key="1">
    <source>
        <dbReference type="SAM" id="MobiDB-lite"/>
    </source>
</evidence>
<reference evidence="2" key="1">
    <citation type="submission" date="2021-01" db="EMBL/GenBank/DDBJ databases">
        <authorList>
            <person name="Kaushik A."/>
        </authorList>
    </citation>
    <scope>NUCLEOTIDE SEQUENCE</scope>
    <source>
        <strain evidence="2">AG1-1C</strain>
    </source>
</reference>
<feature type="compositionally biased region" description="Polar residues" evidence="1">
    <location>
        <begin position="563"/>
        <end position="575"/>
    </location>
</feature>
<evidence type="ECO:0000313" key="2">
    <source>
        <dbReference type="EMBL" id="CAE6356933.1"/>
    </source>
</evidence>
<dbReference type="Proteomes" id="UP000663846">
    <property type="component" value="Unassembled WGS sequence"/>
</dbReference>
<evidence type="ECO:0000313" key="3">
    <source>
        <dbReference type="Proteomes" id="UP000663846"/>
    </source>
</evidence>
<dbReference type="AlphaFoldDB" id="A0A8H2WAY3"/>
<feature type="region of interest" description="Disordered" evidence="1">
    <location>
        <begin position="1"/>
        <end position="41"/>
    </location>
</feature>
<feature type="compositionally biased region" description="Basic and acidic residues" evidence="1">
    <location>
        <begin position="388"/>
        <end position="398"/>
    </location>
</feature>